<dbReference type="OrthoDB" id="5220347at2759"/>
<name>A0A423VR61_CYTCH</name>
<dbReference type="EMBL" id="LJZO01000032">
    <property type="protein sequence ID" value="ROV93561.1"/>
    <property type="molecule type" value="Genomic_DNA"/>
</dbReference>
<proteinExistence type="predicted"/>
<dbReference type="AlphaFoldDB" id="A0A423VR61"/>
<reference evidence="2 3" key="1">
    <citation type="submission" date="2015-09" db="EMBL/GenBank/DDBJ databases">
        <title>Host preference determinants of Valsa canker pathogens revealed by comparative genomics.</title>
        <authorList>
            <person name="Yin Z."/>
            <person name="Huang L."/>
        </authorList>
    </citation>
    <scope>NUCLEOTIDE SEQUENCE [LARGE SCALE GENOMIC DNA]</scope>
    <source>
        <strain evidence="2 3">YSFL</strain>
    </source>
</reference>
<feature type="compositionally biased region" description="Low complexity" evidence="1">
    <location>
        <begin position="321"/>
        <end position="337"/>
    </location>
</feature>
<dbReference type="GO" id="GO:0003676">
    <property type="term" value="F:nucleic acid binding"/>
    <property type="evidence" value="ECO:0007669"/>
    <property type="project" value="InterPro"/>
</dbReference>
<gene>
    <name evidence="2" type="ORF">VSDG_06816</name>
</gene>
<dbReference type="InterPro" id="IPR036875">
    <property type="entry name" value="Znf_CCHC_sf"/>
</dbReference>
<evidence type="ECO:0000313" key="2">
    <source>
        <dbReference type="EMBL" id="ROV93561.1"/>
    </source>
</evidence>
<feature type="region of interest" description="Disordered" evidence="1">
    <location>
        <begin position="117"/>
        <end position="138"/>
    </location>
</feature>
<dbReference type="GO" id="GO:0008270">
    <property type="term" value="F:zinc ion binding"/>
    <property type="evidence" value="ECO:0007669"/>
    <property type="project" value="InterPro"/>
</dbReference>
<accession>A0A423VR61</accession>
<comment type="caution">
    <text evidence="2">The sequence shown here is derived from an EMBL/GenBank/DDBJ whole genome shotgun (WGS) entry which is preliminary data.</text>
</comment>
<evidence type="ECO:0008006" key="4">
    <source>
        <dbReference type="Google" id="ProtNLM"/>
    </source>
</evidence>
<dbReference type="Proteomes" id="UP000284375">
    <property type="component" value="Unassembled WGS sequence"/>
</dbReference>
<feature type="compositionally biased region" description="Low complexity" evidence="1">
    <location>
        <begin position="127"/>
        <end position="138"/>
    </location>
</feature>
<keyword evidence="3" id="KW-1185">Reference proteome</keyword>
<dbReference type="SUPFAM" id="SSF57756">
    <property type="entry name" value="Retrovirus zinc finger-like domains"/>
    <property type="match status" value="1"/>
</dbReference>
<evidence type="ECO:0000313" key="3">
    <source>
        <dbReference type="Proteomes" id="UP000284375"/>
    </source>
</evidence>
<evidence type="ECO:0000256" key="1">
    <source>
        <dbReference type="SAM" id="MobiDB-lite"/>
    </source>
</evidence>
<feature type="region of interest" description="Disordered" evidence="1">
    <location>
        <begin position="311"/>
        <end position="343"/>
    </location>
</feature>
<sequence length="577" mass="63200">MEPSDQASYPAVKQRDPRCFDDRPGELHMYVAPKEIQIGNTRDPNDRRLINLHNVPLGHNYIAPQINDGEEFAIGGDNAHIVKTLANHLKYRSDEKWHIVGIPESHLQNVAPKANPAHVDAAGQGGPTQAPATQAGPQQDAQVALARAELAAQWDMLTQLEAEVIRMGQEDDGLANQNVFTFSGQQNQPFQQVQQSGYVPQDFSNLGQGGGGGGLVQGFTQGQQMFGYPQQGNFGGLAQGGAQDPLLSQVQQSVFPQQGDMGGSGQAGAEQPVPMNYQAFMASQQPGTQFDALAPGAEVLYKPGEDDWIFGDQGLALGQPNNDNSSNNNDNNNNNNNASVDPAAPQDEIRLTPLLEPVTVANSEPDPITKLLRAHINSPGRFEDKSGTGRCDWCGRNGHEAVACIKWDPAHFDKAVCVVCNNAAHGIDECPRFIGMGRERRAFLLLDKGAWRPGVRSSYHPWTDYCGREYWGQGFPMTRRFVRGLADDERTGPMMRNLWKVWDYRRGVPREFYDARFDSVRKIVLAGLDEKFKTERPFSMYGDKGSSPPEADGDDGGDEDEAEAEAEAEANGDNQID</sequence>
<feature type="region of interest" description="Disordered" evidence="1">
    <location>
        <begin position="537"/>
        <end position="577"/>
    </location>
</feature>
<protein>
    <recommendedName>
        <fullName evidence="4">CCHC-type domain-containing protein</fullName>
    </recommendedName>
</protein>
<organism evidence="2 3">
    <name type="scientific">Cytospora chrysosperma</name>
    <name type="common">Cytospora canker fungus</name>
    <name type="synonym">Sphaeria chrysosperma</name>
    <dbReference type="NCBI Taxonomy" id="252740"/>
    <lineage>
        <taxon>Eukaryota</taxon>
        <taxon>Fungi</taxon>
        <taxon>Dikarya</taxon>
        <taxon>Ascomycota</taxon>
        <taxon>Pezizomycotina</taxon>
        <taxon>Sordariomycetes</taxon>
        <taxon>Sordariomycetidae</taxon>
        <taxon>Diaporthales</taxon>
        <taxon>Cytosporaceae</taxon>
        <taxon>Cytospora</taxon>
    </lineage>
</organism>
<feature type="compositionally biased region" description="Acidic residues" evidence="1">
    <location>
        <begin position="551"/>
        <end position="577"/>
    </location>
</feature>
<dbReference type="STRING" id="252740.A0A423VR61"/>